<sequence>MIDLSKGECEEIVRKATNHKNVKIINFHIESFGSYVGFLGEYFRLKIDTNVDESHQEINFFVKSLPLKNVKLRKLLIDTRIFKKEVFLYENLLSTLSQFSDVSWCPNAFLFRDDLLVLNDMTLEGYKMLPFDFKFTQAHVESTLKCLASFHCCSIVYEHTEGKSITKQFESMLFETSVADISWYHAGLKTIYDIALLETSYGNTHRDMILNDFYEKIFGSISNMESAPYDILKVASHRDIWKNNLMFNFDDNDLQKPKHCVLVDFQTTRYLPISIDVLMAIICTTRRRHHDEYFKYYIEFYFRQLEANLEKFDINLSDKMSFESFRKTCHHHKFFALVYNTVILMITMIPREYFIDLNDDENRDFFEGNRSKFVLNFMKKDEYYKENLIEAVESVVEFILSHPDEM</sequence>
<dbReference type="Proteomes" id="UP000183832">
    <property type="component" value="Unassembled WGS sequence"/>
</dbReference>
<dbReference type="InterPro" id="IPR004119">
    <property type="entry name" value="EcKL"/>
</dbReference>
<dbReference type="EMBL" id="CVRI01000020">
    <property type="protein sequence ID" value="CRK90554.1"/>
    <property type="molecule type" value="Genomic_DNA"/>
</dbReference>
<accession>A0A1J1HSN4</accession>
<name>A0A1J1HSN4_9DIPT</name>
<organism evidence="2 3">
    <name type="scientific">Clunio marinus</name>
    <dbReference type="NCBI Taxonomy" id="568069"/>
    <lineage>
        <taxon>Eukaryota</taxon>
        <taxon>Metazoa</taxon>
        <taxon>Ecdysozoa</taxon>
        <taxon>Arthropoda</taxon>
        <taxon>Hexapoda</taxon>
        <taxon>Insecta</taxon>
        <taxon>Pterygota</taxon>
        <taxon>Neoptera</taxon>
        <taxon>Endopterygota</taxon>
        <taxon>Diptera</taxon>
        <taxon>Nematocera</taxon>
        <taxon>Chironomoidea</taxon>
        <taxon>Chironomidae</taxon>
        <taxon>Clunio</taxon>
    </lineage>
</organism>
<dbReference type="InterPro" id="IPR011009">
    <property type="entry name" value="Kinase-like_dom_sf"/>
</dbReference>
<dbReference type="PANTHER" id="PTHR11012">
    <property type="entry name" value="PROTEIN KINASE-LIKE DOMAIN-CONTAINING"/>
    <property type="match status" value="1"/>
</dbReference>
<dbReference type="SUPFAM" id="SSF56112">
    <property type="entry name" value="Protein kinase-like (PK-like)"/>
    <property type="match status" value="1"/>
</dbReference>
<dbReference type="OrthoDB" id="6334212at2759"/>
<dbReference type="SMART" id="SM00587">
    <property type="entry name" value="CHK"/>
    <property type="match status" value="1"/>
</dbReference>
<evidence type="ECO:0000259" key="1">
    <source>
        <dbReference type="SMART" id="SM00587"/>
    </source>
</evidence>
<protein>
    <submittedName>
        <fullName evidence="2">CLUMA_CG004258, isoform A</fullName>
    </submittedName>
</protein>
<dbReference type="InterPro" id="IPR015897">
    <property type="entry name" value="CHK_kinase-like"/>
</dbReference>
<reference evidence="2 3" key="1">
    <citation type="submission" date="2015-04" db="EMBL/GenBank/DDBJ databases">
        <authorList>
            <person name="Syromyatnikov M.Y."/>
            <person name="Popov V.N."/>
        </authorList>
    </citation>
    <scope>NUCLEOTIDE SEQUENCE [LARGE SCALE GENOMIC DNA]</scope>
</reference>
<keyword evidence="3" id="KW-1185">Reference proteome</keyword>
<feature type="domain" description="CHK kinase-like" evidence="1">
    <location>
        <begin position="116"/>
        <end position="311"/>
    </location>
</feature>
<dbReference type="AlphaFoldDB" id="A0A1J1HSN4"/>
<evidence type="ECO:0000313" key="2">
    <source>
        <dbReference type="EMBL" id="CRK90554.1"/>
    </source>
</evidence>
<proteinExistence type="predicted"/>
<dbReference type="PANTHER" id="PTHR11012:SF59">
    <property type="entry name" value="CHK KINASE-LIKE DOMAIN-CONTAINING PROTEIN-RELATED"/>
    <property type="match status" value="1"/>
</dbReference>
<dbReference type="STRING" id="568069.A0A1J1HSN4"/>
<evidence type="ECO:0000313" key="3">
    <source>
        <dbReference type="Proteomes" id="UP000183832"/>
    </source>
</evidence>
<dbReference type="Pfam" id="PF02958">
    <property type="entry name" value="EcKL"/>
    <property type="match status" value="1"/>
</dbReference>
<gene>
    <name evidence="2" type="ORF">CLUMA_CG004258</name>
</gene>